<dbReference type="Proteomes" id="UP000265566">
    <property type="component" value="Chromosome 1"/>
</dbReference>
<reference evidence="2" key="1">
    <citation type="journal article" date="2018" name="Nat. Plants">
        <title>Whole-genome landscape of Medicago truncatula symbiotic genes.</title>
        <authorList>
            <person name="Pecrix Y."/>
            <person name="Staton S.E."/>
            <person name="Sallet E."/>
            <person name="Lelandais-Briere C."/>
            <person name="Moreau S."/>
            <person name="Carrere S."/>
            <person name="Blein T."/>
            <person name="Jardinaud M.F."/>
            <person name="Latrasse D."/>
            <person name="Zouine M."/>
            <person name="Zahm M."/>
            <person name="Kreplak J."/>
            <person name="Mayjonade B."/>
            <person name="Satge C."/>
            <person name="Perez M."/>
            <person name="Cauet S."/>
            <person name="Marande W."/>
            <person name="Chantry-Darmon C."/>
            <person name="Lopez-Roques C."/>
            <person name="Bouchez O."/>
            <person name="Berard A."/>
            <person name="Debelle F."/>
            <person name="Munos S."/>
            <person name="Bendahmane A."/>
            <person name="Berges H."/>
            <person name="Niebel A."/>
            <person name="Buitink J."/>
            <person name="Frugier F."/>
            <person name="Benhamed M."/>
            <person name="Crespi M."/>
            <person name="Gouzy J."/>
            <person name="Gamas P."/>
        </authorList>
    </citation>
    <scope>NUCLEOTIDE SEQUENCE [LARGE SCALE GENOMIC DNA]</scope>
    <source>
        <strain evidence="2">cv. Jemalong A17</strain>
    </source>
</reference>
<dbReference type="Gramene" id="rna3513">
    <property type="protein sequence ID" value="RHN79689.1"/>
    <property type="gene ID" value="gene3513"/>
</dbReference>
<comment type="caution">
    <text evidence="1">The sequence shown here is derived from an EMBL/GenBank/DDBJ whole genome shotgun (WGS) entry which is preliminary data.</text>
</comment>
<dbReference type="AlphaFoldDB" id="A0A396JN35"/>
<evidence type="ECO:0000313" key="2">
    <source>
        <dbReference type="Proteomes" id="UP000265566"/>
    </source>
</evidence>
<dbReference type="EMBL" id="PSQE01000001">
    <property type="protein sequence ID" value="RHN79689.1"/>
    <property type="molecule type" value="Genomic_DNA"/>
</dbReference>
<gene>
    <name evidence="1" type="ORF">MtrunA17_Chr1g0180061</name>
</gene>
<protein>
    <submittedName>
        <fullName evidence="1">Uncharacterized protein</fullName>
    </submittedName>
</protein>
<accession>A0A396JN35</accession>
<proteinExistence type="predicted"/>
<sequence>MIERRARSKIEAQSREINLTKTLCRISCLVSSCAWWISGAISGIGVYRVRLALI</sequence>
<name>A0A396JN35_MEDTR</name>
<evidence type="ECO:0000313" key="1">
    <source>
        <dbReference type="EMBL" id="RHN79689.1"/>
    </source>
</evidence>
<organism evidence="1 2">
    <name type="scientific">Medicago truncatula</name>
    <name type="common">Barrel medic</name>
    <name type="synonym">Medicago tribuloides</name>
    <dbReference type="NCBI Taxonomy" id="3880"/>
    <lineage>
        <taxon>Eukaryota</taxon>
        <taxon>Viridiplantae</taxon>
        <taxon>Streptophyta</taxon>
        <taxon>Embryophyta</taxon>
        <taxon>Tracheophyta</taxon>
        <taxon>Spermatophyta</taxon>
        <taxon>Magnoliopsida</taxon>
        <taxon>eudicotyledons</taxon>
        <taxon>Gunneridae</taxon>
        <taxon>Pentapetalae</taxon>
        <taxon>rosids</taxon>
        <taxon>fabids</taxon>
        <taxon>Fabales</taxon>
        <taxon>Fabaceae</taxon>
        <taxon>Papilionoideae</taxon>
        <taxon>50 kb inversion clade</taxon>
        <taxon>NPAAA clade</taxon>
        <taxon>Hologalegina</taxon>
        <taxon>IRL clade</taxon>
        <taxon>Trifolieae</taxon>
        <taxon>Medicago</taxon>
    </lineage>
</organism>